<dbReference type="EMBL" id="PFNO01000086">
    <property type="protein sequence ID" value="PIZ48987.1"/>
    <property type="molecule type" value="Genomic_DNA"/>
</dbReference>
<feature type="transmembrane region" description="Helical" evidence="1">
    <location>
        <begin position="199"/>
        <end position="218"/>
    </location>
</feature>
<feature type="non-terminal residue" evidence="2">
    <location>
        <position position="259"/>
    </location>
</feature>
<keyword evidence="1" id="KW-1133">Transmembrane helix</keyword>
<dbReference type="AlphaFoldDB" id="A0A2M7TMV2"/>
<name>A0A2M7TMV2_9BACT</name>
<accession>A0A2M7TMV2</accession>
<feature type="transmembrane region" description="Helical" evidence="1">
    <location>
        <begin position="230"/>
        <end position="250"/>
    </location>
</feature>
<sequence length="259" mass="29495">MLLAQVILFSFITKPAQKTAAIVGGVGFGIFIDEIGKFITRDNNYFFQPTIALIYVVFVLLFFAFRKLGETRFVNETEYLINALEISKEAILNDLDRNEKEKALSFLKESGQHDNLTRAFMEMFAQEKLADMKSNLVTKAVRRLQNFYLGIARNNWFIKELTVFFILQSLFLITNAVLVGKSFLLPTLASISLPQKLEILSSTIAASFVIVGVLKLRRKRLVAYYDFKKSLLVSILLTQVFAFYDLQLVALSELVFNIA</sequence>
<feature type="transmembrane region" description="Helical" evidence="1">
    <location>
        <begin position="161"/>
        <end position="179"/>
    </location>
</feature>
<dbReference type="Proteomes" id="UP000229753">
    <property type="component" value="Unassembled WGS sequence"/>
</dbReference>
<evidence type="ECO:0000313" key="2">
    <source>
        <dbReference type="EMBL" id="PIZ48987.1"/>
    </source>
</evidence>
<reference evidence="3" key="1">
    <citation type="submission" date="2017-09" db="EMBL/GenBank/DDBJ databases">
        <title>Depth-based differentiation of microbial function through sediment-hosted aquifers and enrichment of novel symbionts in the deep terrestrial subsurface.</title>
        <authorList>
            <person name="Probst A.J."/>
            <person name="Ladd B."/>
            <person name="Jarett J.K."/>
            <person name="Geller-Mcgrath D.E."/>
            <person name="Sieber C.M.K."/>
            <person name="Emerson J.B."/>
            <person name="Anantharaman K."/>
            <person name="Thomas B.C."/>
            <person name="Malmstrom R."/>
            <person name="Stieglmeier M."/>
            <person name="Klingl A."/>
            <person name="Woyke T."/>
            <person name="Ryan C.M."/>
            <person name="Banfield J.F."/>
        </authorList>
    </citation>
    <scope>NUCLEOTIDE SEQUENCE [LARGE SCALE GENOMIC DNA]</scope>
</reference>
<evidence type="ECO:0000313" key="3">
    <source>
        <dbReference type="Proteomes" id="UP000229753"/>
    </source>
</evidence>
<proteinExistence type="predicted"/>
<feature type="transmembrane region" description="Helical" evidence="1">
    <location>
        <begin position="45"/>
        <end position="65"/>
    </location>
</feature>
<keyword evidence="1" id="KW-0472">Membrane</keyword>
<gene>
    <name evidence="2" type="ORF">COY29_02680</name>
</gene>
<comment type="caution">
    <text evidence="2">The sequence shown here is derived from an EMBL/GenBank/DDBJ whole genome shotgun (WGS) entry which is preliminary data.</text>
</comment>
<evidence type="ECO:0000256" key="1">
    <source>
        <dbReference type="SAM" id="Phobius"/>
    </source>
</evidence>
<organism evidence="2 3">
    <name type="scientific">Candidatus Woesebacteria bacterium CG_4_10_14_0_2_um_filter_39_14</name>
    <dbReference type="NCBI Taxonomy" id="1975054"/>
    <lineage>
        <taxon>Bacteria</taxon>
        <taxon>Candidatus Woeseibacteriota</taxon>
    </lineage>
</organism>
<protein>
    <submittedName>
        <fullName evidence="2">Uncharacterized protein</fullName>
    </submittedName>
</protein>
<keyword evidence="1" id="KW-0812">Transmembrane</keyword>